<dbReference type="PANTHER" id="PTHR22957">
    <property type="entry name" value="TBC1 DOMAIN FAMILY MEMBER GTPASE-ACTIVATING PROTEIN"/>
    <property type="match status" value="1"/>
</dbReference>
<name>A0A4W6BQF7_LATCA</name>
<dbReference type="InterPro" id="IPR000195">
    <property type="entry name" value="Rab-GAP-TBC_dom"/>
</dbReference>
<dbReference type="FunFam" id="1.10.10.750:FF:000009">
    <property type="entry name" value="TBC1 domain family member 22A"/>
    <property type="match status" value="1"/>
</dbReference>
<evidence type="ECO:0000313" key="6">
    <source>
        <dbReference type="Ensembl" id="ENSLCAP00010003367.1"/>
    </source>
</evidence>
<dbReference type="SMART" id="SM00164">
    <property type="entry name" value="TBC"/>
    <property type="match status" value="1"/>
</dbReference>
<organism evidence="6 7">
    <name type="scientific">Lates calcarifer</name>
    <name type="common">Barramundi</name>
    <name type="synonym">Holocentrus calcarifer</name>
    <dbReference type="NCBI Taxonomy" id="8187"/>
    <lineage>
        <taxon>Eukaryota</taxon>
        <taxon>Metazoa</taxon>
        <taxon>Chordata</taxon>
        <taxon>Craniata</taxon>
        <taxon>Vertebrata</taxon>
        <taxon>Euteleostomi</taxon>
        <taxon>Actinopterygii</taxon>
        <taxon>Neopterygii</taxon>
        <taxon>Teleostei</taxon>
        <taxon>Neoteleostei</taxon>
        <taxon>Acanthomorphata</taxon>
        <taxon>Carangaria</taxon>
        <taxon>Carangaria incertae sedis</taxon>
        <taxon>Centropomidae</taxon>
        <taxon>Lates</taxon>
    </lineage>
</organism>
<keyword evidence="4" id="KW-0812">Transmembrane</keyword>
<evidence type="ECO:0000256" key="2">
    <source>
        <dbReference type="ARBA" id="ARBA00022553"/>
    </source>
</evidence>
<dbReference type="Proteomes" id="UP000314980">
    <property type="component" value="Unassembled WGS sequence"/>
</dbReference>
<dbReference type="SUPFAM" id="SSF47923">
    <property type="entry name" value="Ypt/Rab-GAP domain of gyp1p"/>
    <property type="match status" value="2"/>
</dbReference>
<dbReference type="PANTHER" id="PTHR22957:SF462">
    <property type="entry name" value="TBC1 DOMAIN FAMILY MEMBER 22B"/>
    <property type="match status" value="1"/>
</dbReference>
<dbReference type="FunFam" id="1.10.472.80:FF:000001">
    <property type="entry name" value="TBC1 domain family member 22B"/>
    <property type="match status" value="1"/>
</dbReference>
<dbReference type="Ensembl" id="ENSLCAT00010003464.1">
    <property type="protein sequence ID" value="ENSLCAP00010003367.1"/>
    <property type="gene ID" value="ENSLCAG00010001720.1"/>
</dbReference>
<dbReference type="Pfam" id="PF00566">
    <property type="entry name" value="RabGAP-TBC"/>
    <property type="match status" value="1"/>
</dbReference>
<keyword evidence="2" id="KW-0597">Phosphoprotein</keyword>
<protein>
    <submittedName>
        <fullName evidence="6">TBC1 domain family member 22B</fullName>
    </submittedName>
</protein>
<dbReference type="GO" id="GO:0005096">
    <property type="term" value="F:GTPase activator activity"/>
    <property type="evidence" value="ECO:0007669"/>
    <property type="project" value="UniProtKB-KW"/>
</dbReference>
<evidence type="ECO:0000313" key="7">
    <source>
        <dbReference type="Proteomes" id="UP000314980"/>
    </source>
</evidence>
<evidence type="ECO:0000259" key="5">
    <source>
        <dbReference type="PROSITE" id="PS50086"/>
    </source>
</evidence>
<dbReference type="InterPro" id="IPR035969">
    <property type="entry name" value="Rab-GAP_TBC_sf"/>
</dbReference>
<dbReference type="GeneTree" id="ENSGT00940000157472"/>
<sequence>MPFHVFYCFLEFLFLCFFICLYCFISHEEGHHRLKSWTKKSHACLKRQTFQNYKKRRRWSVASKKGSLNGSKINRCFNICRQKDNSIQLFCLDEKSFWYLPIFLVLPFTVHSTLQKQQSLPVRPIIPLVARISDQNASGAPPMTVREKSRLDKFKHLLASPNTDLEELRKHSWSGIPREVRPITWRLLSGYLPANKERRELVLKRKREEYFGFIEQYYHSRTDEHYKDTYRQIHIDIPRTNPLIPLFQQPVVQEVFERILFIWAIRHPASGYVQGINDLVTPFFVVFLSEFVTEDVENFDVAALPLDTQRNIEADSFWCMSKLLDGIQDNYTFAQPGIQNKVKALEELVSRIDEDIHNHFKKYEVEYLQFAFRWMNNLLMRELPLRCTIRLWDTYQAEAEGFSHFHLYVCAAFLIEWRKEILSMVDFQGLLMLLQNVPTIHWGNEEVGLLLAEAYRLKYMFADAPSHYRR</sequence>
<keyword evidence="1" id="KW-0343">GTPase activation</keyword>
<dbReference type="AlphaFoldDB" id="A0A4W6BQF7"/>
<keyword evidence="4" id="KW-1133">Transmembrane helix</keyword>
<dbReference type="FunFam" id="1.10.8.270:FF:000004">
    <property type="entry name" value="TBC1 domain family, member 22B"/>
    <property type="match status" value="1"/>
</dbReference>
<evidence type="ECO:0000256" key="4">
    <source>
        <dbReference type="SAM" id="Phobius"/>
    </source>
</evidence>
<evidence type="ECO:0000256" key="1">
    <source>
        <dbReference type="ARBA" id="ARBA00022468"/>
    </source>
</evidence>
<reference evidence="6" key="3">
    <citation type="submission" date="2025-09" db="UniProtKB">
        <authorList>
            <consortium name="Ensembl"/>
        </authorList>
    </citation>
    <scope>IDENTIFICATION</scope>
</reference>
<comment type="function">
    <text evidence="3">May act as a GTPase-activating protein for Rab family protein(s).</text>
</comment>
<keyword evidence="7" id="KW-1185">Reference proteome</keyword>
<gene>
    <name evidence="6" type="primary">TBC1D22B</name>
    <name evidence="6" type="synonym">tbc1d22b</name>
</gene>
<keyword evidence="4" id="KW-0472">Membrane</keyword>
<reference evidence="6" key="2">
    <citation type="submission" date="2025-08" db="UniProtKB">
        <authorList>
            <consortium name="Ensembl"/>
        </authorList>
    </citation>
    <scope>IDENTIFICATION</scope>
</reference>
<dbReference type="Gene3D" id="1.10.472.80">
    <property type="entry name" value="Ypt/Rab-GAP domain of gyp1p, domain 3"/>
    <property type="match status" value="1"/>
</dbReference>
<proteinExistence type="predicted"/>
<dbReference type="GO" id="GO:0071889">
    <property type="term" value="F:14-3-3 protein binding"/>
    <property type="evidence" value="ECO:0007669"/>
    <property type="project" value="UniProtKB-ARBA"/>
</dbReference>
<evidence type="ECO:0000256" key="3">
    <source>
        <dbReference type="ARBA" id="ARBA00043879"/>
    </source>
</evidence>
<feature type="domain" description="Rab-GAP TBC" evidence="5">
    <location>
        <begin position="175"/>
        <end position="399"/>
    </location>
</feature>
<feature type="transmembrane region" description="Helical" evidence="4">
    <location>
        <begin position="6"/>
        <end position="25"/>
    </location>
</feature>
<dbReference type="Gene3D" id="1.10.10.750">
    <property type="entry name" value="Ypt/Rab-GAP domain of gyp1p, domain 1"/>
    <property type="match status" value="1"/>
</dbReference>
<dbReference type="Gene3D" id="1.10.8.270">
    <property type="entry name" value="putative rabgap domain of human tbc1 domain family member 14 like domains"/>
    <property type="match status" value="1"/>
</dbReference>
<dbReference type="PROSITE" id="PS50086">
    <property type="entry name" value="TBC_RABGAP"/>
    <property type="match status" value="1"/>
</dbReference>
<reference evidence="7" key="1">
    <citation type="submission" date="2015-09" db="EMBL/GenBank/DDBJ databases">
        <authorList>
            <person name="Sai Rama Sridatta P."/>
        </authorList>
    </citation>
    <scope>NUCLEOTIDE SEQUENCE [LARGE SCALE GENOMIC DNA]</scope>
</reference>
<accession>A0A4W6BQF7</accession>